<feature type="region of interest" description="Disordered" evidence="2">
    <location>
        <begin position="808"/>
        <end position="888"/>
    </location>
</feature>
<feature type="compositionally biased region" description="Polar residues" evidence="2">
    <location>
        <begin position="2701"/>
        <end position="2710"/>
    </location>
</feature>
<feature type="compositionally biased region" description="Low complexity" evidence="2">
    <location>
        <begin position="2340"/>
        <end position="2357"/>
    </location>
</feature>
<dbReference type="GO" id="GO:0008270">
    <property type="term" value="F:zinc ion binding"/>
    <property type="evidence" value="ECO:0007669"/>
    <property type="project" value="UniProtKB-KW"/>
</dbReference>
<reference evidence="5" key="1">
    <citation type="submission" date="2012-07" db="EMBL/GenBank/DDBJ databases">
        <title>Genome of the Chinese tree shrew, a rising model animal genetically related to primates.</title>
        <authorList>
            <person name="Zhang G."/>
            <person name="Fan Y."/>
            <person name="Yao Y."/>
            <person name="Huang Z."/>
        </authorList>
    </citation>
    <scope>NUCLEOTIDE SEQUENCE [LARGE SCALE GENOMIC DNA]</scope>
</reference>
<feature type="compositionally biased region" description="Low complexity" evidence="2">
    <location>
        <begin position="1202"/>
        <end position="1211"/>
    </location>
</feature>
<dbReference type="InterPro" id="IPR039270">
    <property type="entry name" value="ZNF469"/>
</dbReference>
<feature type="compositionally biased region" description="Basic and acidic residues" evidence="2">
    <location>
        <begin position="2140"/>
        <end position="2157"/>
    </location>
</feature>
<feature type="compositionally biased region" description="Basic and acidic residues" evidence="2">
    <location>
        <begin position="1483"/>
        <end position="1494"/>
    </location>
</feature>
<dbReference type="InParanoid" id="L9KNZ9"/>
<dbReference type="InterPro" id="IPR013087">
    <property type="entry name" value="Znf_C2H2_type"/>
</dbReference>
<feature type="domain" description="C2H2-type" evidence="3">
    <location>
        <begin position="2164"/>
        <end position="2191"/>
    </location>
</feature>
<feature type="compositionally biased region" description="Pro residues" evidence="2">
    <location>
        <begin position="310"/>
        <end position="325"/>
    </location>
</feature>
<feature type="compositionally biased region" description="Low complexity" evidence="2">
    <location>
        <begin position="1855"/>
        <end position="1867"/>
    </location>
</feature>
<feature type="compositionally biased region" description="Low complexity" evidence="2">
    <location>
        <begin position="1352"/>
        <end position="1365"/>
    </location>
</feature>
<feature type="compositionally biased region" description="Pro residues" evidence="2">
    <location>
        <begin position="1389"/>
        <end position="1403"/>
    </location>
</feature>
<keyword evidence="5" id="KW-1185">Reference proteome</keyword>
<dbReference type="STRING" id="246437.L9KNZ9"/>
<dbReference type="PROSITE" id="PS50157">
    <property type="entry name" value="ZINC_FINGER_C2H2_2"/>
    <property type="match status" value="3"/>
</dbReference>
<feature type="compositionally biased region" description="Basic and acidic residues" evidence="2">
    <location>
        <begin position="1327"/>
        <end position="1346"/>
    </location>
</feature>
<dbReference type="InterPro" id="IPR036236">
    <property type="entry name" value="Znf_C2H2_sf"/>
</dbReference>
<accession>L9KNZ9</accession>
<organism evidence="4 5">
    <name type="scientific">Tupaia chinensis</name>
    <name type="common">Chinese tree shrew</name>
    <name type="synonym">Tupaia belangeri chinensis</name>
    <dbReference type="NCBI Taxonomy" id="246437"/>
    <lineage>
        <taxon>Eukaryota</taxon>
        <taxon>Metazoa</taxon>
        <taxon>Chordata</taxon>
        <taxon>Craniata</taxon>
        <taxon>Vertebrata</taxon>
        <taxon>Euteleostomi</taxon>
        <taxon>Mammalia</taxon>
        <taxon>Eutheria</taxon>
        <taxon>Euarchontoglires</taxon>
        <taxon>Scandentia</taxon>
        <taxon>Tupaiidae</taxon>
        <taxon>Tupaia</taxon>
    </lineage>
</organism>
<feature type="region of interest" description="Disordered" evidence="2">
    <location>
        <begin position="2680"/>
        <end position="2923"/>
    </location>
</feature>
<feature type="region of interest" description="Disordered" evidence="2">
    <location>
        <begin position="943"/>
        <end position="1081"/>
    </location>
</feature>
<keyword evidence="1" id="KW-0863">Zinc-finger</keyword>
<dbReference type="SMART" id="SM00355">
    <property type="entry name" value="ZnF_C2H2"/>
    <property type="match status" value="8"/>
</dbReference>
<feature type="region of interest" description="Disordered" evidence="2">
    <location>
        <begin position="2481"/>
        <end position="2665"/>
    </location>
</feature>
<feature type="compositionally biased region" description="Polar residues" evidence="2">
    <location>
        <begin position="2299"/>
        <end position="2308"/>
    </location>
</feature>
<sequence length="2952" mass="307761">MPGEQPRRPPPPTTTGDLPPYRVASSLGHPSQPPCENPAVASGTTQGARDAGSRTRATEPRKAQPRQAGEVEAKALLLSAQNLGSTPGKRGSPQAPVARSHAQTHLRLAGKVGSSPQQHCSLSIVNSRAETPKDPHREVPESPGPAPHLRPSLVSAGAPPAPEELSFQRCFQGDPSVCTSTDGTSLATTPGSPPLRDPRGHGASPHRPASYPTFQAGQADSWTPAAGSSFPGANLGVSPGEPEPFPKGNRPGGSPRGVSFQFPFPELHGAGAKPFPAEMAMSEHTEGTLVLAFHQATGVWPDGALGTGPACPPPTQPAPPLPWYPGQPGGLDGTLPPPSAAPPSPFSDSLHESLTKVLPERPPSTCSRMGSPGGTPNPLPQRHLLGPAYRLSGVGTSLGPLDPELATPGPMAVRLSKLWDPPAASYPKPPLGAPATARNMFSDRQPSPGRQLCLPQGLSLPWPQGLPTRGPGPHQMDTMSQLSFPAGTPEWQGACQGTLGAGEVLADMRKGPGQSAGTPGLFTHTALKDPGTQPLFRVAQPQVSPRGTPRVVGASPRESPLPSPATSTASSSACSSLSPLSSSPANPSSEEGQLPGPLVPSAFFHAPTHSQETGSPFQSPAPSHYQPEPVKTFRFPVDGLVAEGSLQGLDEVGGAGPPPYMAAHFPLSSASLDQLDVLLTCRQCDRTYGSLAAFLAHRQFCGLLLARAKDGPPRLPDAPGARAHIHAGPLSQAKMAPFPAAGGTQGDGRDDPLRTSLLPSLAAPFPLPASDLDPEDDAKLDSLITEALNGMEHQPGSLEIDSSFIDVFTDEEPSGPRGPGPGQLPKARAGATAEGRGQAPVTAAGLEPQTSYAGDKGCPARSRPKTRSLGPVPMAGGGPPPNGTQESQDLSRLLPRGQRGGLVLEPGTVDRPYPDPHVLVALGSPAAHLASDLVLRSNVTPLHGASHSRASQGRAADTAGAPSGAGLPHPAAERPGSEGGVLTATGPSWTTARQGGEAHSIPAPSRTCVPDVGPGRGPQDPALSPLRHPQLLGAGSAKNESDTQELPPPKVQSLPPGAPSGLAGGLREGGDVALSPAQDSSGGVQVTAAFAMARRWPGPEADGPLGLCGLAEGPEGQGHASWLQPESQGSPGGQAVVGTDPAATPARPARSADVLEEERGGSGATSSPTTPERESWLLASAAHPTDGPVGSPTEMVPGPGPGSLLLPQEGPAPAPGSLGPCVPLPTTVVTQGDPPTVPSEATGAPGKLRRPLPTSLSYRDSPSALHLLPCPFTWAPPEGGLEAFPCLTANPCDPEEVVAHNLATGDGCPLEDPPTCQPGFIEALKPTCREASPKEGTLRTQEGSRKERPRRGPAAAAPTPVGGRPSRAAAGLPTLPANEETETAKGPRGPRPPRTGSLPPSPDGVPKDPSDLPSNTGHLGPRDSHSVTDLTTPGATEPDSHTCPEGEAGPSSEGREHPGMPGLAKVPRVGSKGRTVTCPSARLRLDPDVSRDALRCMPRRNPRGPRDPQQRPHGFTKKLLSTEKGRAPDGLPATCDVCAASFRSRPGLSRHKARKHRLQPLPDLPAPQPSEPKAQLCQPPGVDHQVPGRERPAHSPIQDPSHAAEDAPESEAWVEGRQGLGVPGTRGSPPSQQPDPHGRTRRELGMNAAASVPRRPAQPRTERAAQREGPQRGNRPVDCSSDAEGPNGKRGRLRARRARARPAPRVSPDAISDRRGSGPSTAIANYPAPPSRCLSLSPEGEPGAHVGPREVEGAAEMGPGAPCAEETQAQEVPGDGRIHPGRMEGASPREWPAEQRGASASGVQGPRDSAPGTYKQLSWAAGSITTEDSTGTESEPGNSLEEERVPPLGPMGPPESSGSEAASTFSSCAQGVLHSPEALAGVQGPEGAAPRPPGSGLGDPLSLFDDEVSFSQLFPLGGRLTRKKNPRVYGKRYRKPKRQPLPEPCSEAGDSAVQPSACLPMDLSDSGSLCLSQEDPWDDEATGLPESFLLDGLLSGKLPGMTPWAPCSSPWVPEPTKETSRAEGVLSHYAEAGPESIPELHVVPAAWRGLELRAPAVEAPHSLGDVSPEPPNLEREHYDRGLPTGASPMPFHTPDFEVLGPKVPVQDLCLLGACEDLAGAPSTSCFDLKAMGSPQGPQGRTEEASRPKRAEGRDQATKGRKAPYKCRVCFQRFHGLAERDAHRLAHSPSPPPTCYMCVQRRFGSRELLREHLQEKHAQGRPGLWACGMCLKEVADVWMYNEHLREHATRFARRAPTWGPPGGLAPLPTRLRTPARPLNGITGQTSRPHRCKHPKGGASGSPTKLSQPEGNAEEETPGEGMRPMVRPAPPGHDAAACVPDGSPAGVPASSPAALSGSPNPSPDAWCGSEPLLQAAQVHEDCKDPSRDCHHCGKRFPKPFKLQRHLAVHSPQRVYLCPRCPRVYPEHRELRAHLGGAHGVVEGPEPQHTPLYACELCANVMHVIRRSFACSSCNYTFAKKEQFDRHMDKHPRSGRQPFTFRGVRRPGVPGQRAPTPEGILPSKQPRLLAPGSTLEPQACGPLQGSSPTLSEGAPPALPQLCVDVIPSEPEGRPATQESPRGGPQPTEPARLAVRGPGPPPDLGDLPAQSLSPSPTAKADGKGGSKVGGAALQHTVPPQALPGTGAQDVADRKAQHLASRKHRPLVAHGHSPEGMLLLQEEKQVSSSHVVLGGTWGGPSHKHSASTPGNCWSSSKDRPTPDTLPEQLRVAVGSLAPGTPPPPRGAEHRTKPPTPKGRAGPSSRSTKAVGDVRPQPASRQLQREAATMPAKATSPGRSPPAGKPLSRALTKTSRGSPGPSQRAEGSEERSKGLAPGPAGGDSPDKRPRPPRKQAMPSRVLPAKPRPGSQHSRTKLRPSEQRRGAPGHTHGKEGLGEPFPRVRPLLRPPRRGRASQGPQPAHARDCRTAASQNDLLNQLFGPRLTGFRIPLKKDASE</sequence>
<keyword evidence="1" id="KW-0862">Zinc</keyword>
<feature type="region of interest" description="Disordered" evidence="2">
    <location>
        <begin position="1920"/>
        <end position="1952"/>
    </location>
</feature>
<feature type="compositionally biased region" description="Basic residues" evidence="2">
    <location>
        <begin position="1548"/>
        <end position="1558"/>
    </location>
</feature>
<feature type="domain" description="C2H2-type" evidence="3">
    <location>
        <begin position="2466"/>
        <end position="2495"/>
    </location>
</feature>
<feature type="compositionally biased region" description="Low complexity" evidence="2">
    <location>
        <begin position="756"/>
        <end position="771"/>
    </location>
</feature>
<feature type="compositionally biased region" description="Pro residues" evidence="2">
    <location>
        <begin position="335"/>
        <end position="345"/>
    </location>
</feature>
<name>L9KNZ9_TUPCH</name>
<keyword evidence="1" id="KW-0479">Metal-binding</keyword>
<feature type="domain" description="C2H2-type" evidence="3">
    <location>
        <begin position="2385"/>
        <end position="2412"/>
    </location>
</feature>
<feature type="compositionally biased region" description="Polar residues" evidence="2">
    <location>
        <begin position="212"/>
        <end position="221"/>
    </location>
</feature>
<feature type="compositionally biased region" description="Polar residues" evidence="2">
    <location>
        <begin position="177"/>
        <end position="190"/>
    </location>
</feature>
<feature type="region of interest" description="Disordered" evidence="2">
    <location>
        <begin position="1327"/>
        <end position="1903"/>
    </location>
</feature>
<feature type="region of interest" description="Disordered" evidence="2">
    <location>
        <begin position="734"/>
        <end position="776"/>
    </location>
</feature>
<dbReference type="EMBL" id="KB320797">
    <property type="protein sequence ID" value="ELW62892.1"/>
    <property type="molecule type" value="Genomic_DNA"/>
</dbReference>
<gene>
    <name evidence="4" type="ORF">TREES_T100001668</name>
</gene>
<dbReference type="eggNOG" id="KOG1721">
    <property type="taxonomic scope" value="Eukaryota"/>
</dbReference>
<feature type="compositionally biased region" description="Polar residues" evidence="2">
    <location>
        <begin position="114"/>
        <end position="129"/>
    </location>
</feature>
<evidence type="ECO:0000256" key="2">
    <source>
        <dbReference type="SAM" id="MobiDB-lite"/>
    </source>
</evidence>
<dbReference type="PROSITE" id="PS00028">
    <property type="entry name" value="ZINC_FINGER_C2H2_1"/>
    <property type="match status" value="5"/>
</dbReference>
<dbReference type="Proteomes" id="UP000011518">
    <property type="component" value="Unassembled WGS sequence"/>
</dbReference>
<dbReference type="SUPFAM" id="SSF57667">
    <property type="entry name" value="beta-beta-alpha zinc fingers"/>
    <property type="match status" value="1"/>
</dbReference>
<feature type="compositionally biased region" description="Basic residues" evidence="2">
    <location>
        <begin position="1920"/>
        <end position="1938"/>
    </location>
</feature>
<reference evidence="5" key="2">
    <citation type="journal article" date="2013" name="Nat. Commun.">
        <title>Genome of the Chinese tree shrew.</title>
        <authorList>
            <person name="Fan Y."/>
            <person name="Huang Z.Y."/>
            <person name="Cao C.C."/>
            <person name="Chen C.S."/>
            <person name="Chen Y.X."/>
            <person name="Fan D.D."/>
            <person name="He J."/>
            <person name="Hou H.L."/>
            <person name="Hu L."/>
            <person name="Hu X.T."/>
            <person name="Jiang X.T."/>
            <person name="Lai R."/>
            <person name="Lang Y.S."/>
            <person name="Liang B."/>
            <person name="Liao S.G."/>
            <person name="Mu D."/>
            <person name="Ma Y.Y."/>
            <person name="Niu Y.Y."/>
            <person name="Sun X.Q."/>
            <person name="Xia J.Q."/>
            <person name="Xiao J."/>
            <person name="Xiong Z.Q."/>
            <person name="Xu L."/>
            <person name="Yang L."/>
            <person name="Zhang Y."/>
            <person name="Zhao W."/>
            <person name="Zhao X.D."/>
            <person name="Zheng Y.T."/>
            <person name="Zhou J.M."/>
            <person name="Zhu Y.B."/>
            <person name="Zhang G.J."/>
            <person name="Wang J."/>
            <person name="Yao Y.G."/>
        </authorList>
    </citation>
    <scope>NUCLEOTIDE SEQUENCE [LARGE SCALE GENOMIC DNA]</scope>
</reference>
<feature type="region of interest" description="Disordered" evidence="2">
    <location>
        <begin position="304"/>
        <end position="385"/>
    </location>
</feature>
<proteinExistence type="predicted"/>
<feature type="region of interest" description="Disordered" evidence="2">
    <location>
        <begin position="1103"/>
        <end position="1252"/>
    </location>
</feature>
<feature type="region of interest" description="Disordered" evidence="2">
    <location>
        <begin position="509"/>
        <end position="625"/>
    </location>
</feature>
<feature type="compositionally biased region" description="Low complexity" evidence="2">
    <location>
        <begin position="1139"/>
        <end position="1152"/>
    </location>
</feature>
<feature type="compositionally biased region" description="Polar residues" evidence="2">
    <location>
        <begin position="608"/>
        <end position="621"/>
    </location>
</feature>
<feature type="compositionally biased region" description="Basic and acidic residues" evidence="2">
    <location>
        <begin position="130"/>
        <end position="140"/>
    </location>
</feature>
<dbReference type="FunCoup" id="L9KNZ9">
    <property type="interactions" value="210"/>
</dbReference>
<feature type="compositionally biased region" description="Polar residues" evidence="2">
    <location>
        <begin position="2805"/>
        <end position="2815"/>
    </location>
</feature>
<feature type="region of interest" description="Disordered" evidence="2">
    <location>
        <begin position="2258"/>
        <end position="2366"/>
    </location>
</feature>
<protein>
    <submittedName>
        <fullName evidence="4">Zinc finger protein 469</fullName>
    </submittedName>
</protein>
<dbReference type="PANTHER" id="PTHR21465">
    <property type="entry name" value="ZINC FINGER PROTEIN 469"/>
    <property type="match status" value="1"/>
</dbReference>
<feature type="compositionally biased region" description="Low complexity" evidence="2">
    <location>
        <begin position="564"/>
        <end position="589"/>
    </location>
</feature>
<dbReference type="PANTHER" id="PTHR21465:SF2">
    <property type="entry name" value="ZINC FINGER PROTEIN 469"/>
    <property type="match status" value="1"/>
</dbReference>
<evidence type="ECO:0000313" key="4">
    <source>
        <dbReference type="EMBL" id="ELW62892.1"/>
    </source>
</evidence>
<feature type="region of interest" description="Disordered" evidence="2">
    <location>
        <begin position="1"/>
        <end position="271"/>
    </location>
</feature>
<feature type="compositionally biased region" description="Basic and acidic residues" evidence="2">
    <location>
        <begin position="1660"/>
        <end position="1670"/>
    </location>
</feature>
<feature type="region of interest" description="Disordered" evidence="2">
    <location>
        <begin position="2060"/>
        <end position="2087"/>
    </location>
</feature>
<feature type="region of interest" description="Disordered" evidence="2">
    <location>
        <begin position="2128"/>
        <end position="2159"/>
    </location>
</feature>
<dbReference type="Pfam" id="PF00096">
    <property type="entry name" value="zf-C2H2"/>
    <property type="match status" value="1"/>
</dbReference>
<evidence type="ECO:0000256" key="1">
    <source>
        <dbReference type="PROSITE-ProRule" id="PRU00042"/>
    </source>
</evidence>
<feature type="region of interest" description="Disordered" evidence="2">
    <location>
        <begin position="425"/>
        <end position="450"/>
    </location>
</feature>
<feature type="compositionally biased region" description="Low complexity" evidence="2">
    <location>
        <begin position="2263"/>
        <end position="2277"/>
    </location>
</feature>
<feature type="compositionally biased region" description="Basic residues" evidence="2">
    <location>
        <begin position="1689"/>
        <end position="1702"/>
    </location>
</feature>
<evidence type="ECO:0000313" key="5">
    <source>
        <dbReference type="Proteomes" id="UP000011518"/>
    </source>
</evidence>
<feature type="compositionally biased region" description="Polar residues" evidence="2">
    <location>
        <begin position="1823"/>
        <end position="1837"/>
    </location>
</feature>
<dbReference type="Gene3D" id="3.30.160.60">
    <property type="entry name" value="Classic Zinc Finger"/>
    <property type="match status" value="2"/>
</dbReference>
<feature type="compositionally biased region" description="Basic and acidic residues" evidence="2">
    <location>
        <begin position="51"/>
        <end position="62"/>
    </location>
</feature>
<evidence type="ECO:0000259" key="3">
    <source>
        <dbReference type="PROSITE" id="PS50157"/>
    </source>
</evidence>